<dbReference type="EMBL" id="FQUF01000009">
    <property type="protein sequence ID" value="SHE58265.1"/>
    <property type="molecule type" value="Genomic_DNA"/>
</dbReference>
<name>A0A1M4UNN3_9LACT</name>
<evidence type="ECO:0000313" key="2">
    <source>
        <dbReference type="Proteomes" id="UP000184128"/>
    </source>
</evidence>
<dbReference type="STRING" id="1121025.SAMN02745249_00713"/>
<dbReference type="OrthoDB" id="1102561at2"/>
<gene>
    <name evidence="1" type="ORF">SAMN02745249_00713</name>
</gene>
<proteinExistence type="predicted"/>
<reference evidence="1 2" key="1">
    <citation type="submission" date="2016-11" db="EMBL/GenBank/DDBJ databases">
        <authorList>
            <person name="Jaros S."/>
            <person name="Januszkiewicz K."/>
            <person name="Wedrychowicz H."/>
        </authorList>
    </citation>
    <scope>NUCLEOTIDE SEQUENCE [LARGE SCALE GENOMIC DNA]</scope>
    <source>
        <strain evidence="1 2">DSM 15692</strain>
    </source>
</reference>
<evidence type="ECO:0000313" key="1">
    <source>
        <dbReference type="EMBL" id="SHE58265.1"/>
    </source>
</evidence>
<dbReference type="RefSeq" id="WP_073296542.1">
    <property type="nucleotide sequence ID" value="NZ_FQUF01000009.1"/>
</dbReference>
<sequence>MNGDVLNTEQIDNQLSIVSNSNFESYLIELGLPSQNILAPVHEKQQMALNIPNVIMQIPESLRKNATYLSKFVSSVAIGRYDSALNDLWNEVVLNLRNKVCLYGLDIFFDAAVGENIRDLYTSEDDLPAIKDRVLLDTCLKLEIISNIVHQKLTYILDMRNNIGGSHPNAGQINSFELLGWLQICVNEVISDNPSEGAIKVQQFIKNLRTKDNLFSSGEIQSIGESLKLLSTTLAGNILRTIFGMYTDPKIDNITKQNILSIASLVWQASPENIKFDLGNNIESYIVNLEQEKQRLGESFFDECNGNSYKVNSRKSLELTLLCEELIAKHNGWDNFYHERPVIKKIMSYFNTSNDIPIDRQEHLIKTILRCRIGNGVTYNSGVSPGAKAYYDNFLSMLNNDQLEILLTELEDDIIVNNLYSEVRTNNLKEILQIIRTPLASERVTETIDYLLDESRPIVMAKKIKASKFKQLISVF</sequence>
<protein>
    <submittedName>
        <fullName evidence="1">Uncharacterized protein</fullName>
    </submittedName>
</protein>
<dbReference type="Proteomes" id="UP000184128">
    <property type="component" value="Unassembled WGS sequence"/>
</dbReference>
<organism evidence="1 2">
    <name type="scientific">Atopostipes suicloacalis DSM 15692</name>
    <dbReference type="NCBI Taxonomy" id="1121025"/>
    <lineage>
        <taxon>Bacteria</taxon>
        <taxon>Bacillati</taxon>
        <taxon>Bacillota</taxon>
        <taxon>Bacilli</taxon>
        <taxon>Lactobacillales</taxon>
        <taxon>Carnobacteriaceae</taxon>
        <taxon>Atopostipes</taxon>
    </lineage>
</organism>
<keyword evidence="2" id="KW-1185">Reference proteome</keyword>
<accession>A0A1M4UNN3</accession>
<dbReference type="AlphaFoldDB" id="A0A1M4UNN3"/>